<feature type="domain" description="DRBM" evidence="2">
    <location>
        <begin position="1"/>
        <end position="39"/>
    </location>
</feature>
<dbReference type="PANTHER" id="PTHR46054:SF1">
    <property type="entry name" value="DOUBLE-STRANDED RNA-BINDING PROTEIN STAUFEN HOMOLOG 2"/>
    <property type="match status" value="1"/>
</dbReference>
<dbReference type="PROSITE" id="PS50137">
    <property type="entry name" value="DS_RBD"/>
    <property type="match status" value="1"/>
</dbReference>
<dbReference type="Proteomes" id="UP001434883">
    <property type="component" value="Unassembled WGS sequence"/>
</dbReference>
<dbReference type="Gene3D" id="3.30.160.20">
    <property type="match status" value="2"/>
</dbReference>
<organism evidence="3 4">
    <name type="scientific">Xenoophorus captivus</name>
    <dbReference type="NCBI Taxonomy" id="1517983"/>
    <lineage>
        <taxon>Eukaryota</taxon>
        <taxon>Metazoa</taxon>
        <taxon>Chordata</taxon>
        <taxon>Craniata</taxon>
        <taxon>Vertebrata</taxon>
        <taxon>Euteleostomi</taxon>
        <taxon>Actinopterygii</taxon>
        <taxon>Neopterygii</taxon>
        <taxon>Teleostei</taxon>
        <taxon>Neoteleostei</taxon>
        <taxon>Acanthomorphata</taxon>
        <taxon>Ovalentaria</taxon>
        <taxon>Atherinomorphae</taxon>
        <taxon>Cyprinodontiformes</taxon>
        <taxon>Goodeidae</taxon>
        <taxon>Xenoophorus</taxon>
    </lineage>
</organism>
<dbReference type="InterPro" id="IPR014720">
    <property type="entry name" value="dsRBD_dom"/>
</dbReference>
<evidence type="ECO:0000313" key="3">
    <source>
        <dbReference type="EMBL" id="MEQ2193473.1"/>
    </source>
</evidence>
<dbReference type="InterPro" id="IPR051740">
    <property type="entry name" value="DRBM-containing_protein"/>
</dbReference>
<evidence type="ECO:0000259" key="2">
    <source>
        <dbReference type="PROSITE" id="PS50137"/>
    </source>
</evidence>
<keyword evidence="1" id="KW-0694">RNA-binding</keyword>
<sequence>MKSFLTRVTVGEFSAEGEGNSKKLSKKRAALSILQDLKKLPFIPTVEKPKTHYKKRTKTILKTGPDYGQGMNPISRLAQIQQAKKEKEPEYQLLSERGMPRRPNKKVAKRNAAEAMLLQLGYKASTVSPIPSEVQINLNCNFCISF</sequence>
<dbReference type="EMBL" id="JAHRIN010008490">
    <property type="protein sequence ID" value="MEQ2193473.1"/>
    <property type="molecule type" value="Genomic_DNA"/>
</dbReference>
<gene>
    <name evidence="3" type="primary">STAU2</name>
    <name evidence="3" type="ORF">XENOCAPTIV_029636</name>
</gene>
<protein>
    <submittedName>
        <fullName evidence="3">Double-stranded RNA-binding protein Staufen 2</fullName>
    </submittedName>
</protein>
<evidence type="ECO:0000256" key="1">
    <source>
        <dbReference type="PROSITE-ProRule" id="PRU00266"/>
    </source>
</evidence>
<name>A0ABV0QCD1_9TELE</name>
<accession>A0ABV0QCD1</accession>
<dbReference type="PANTHER" id="PTHR46054">
    <property type="entry name" value="MATERNAL EFFECT PROTEIN STAUFEN"/>
    <property type="match status" value="1"/>
</dbReference>
<dbReference type="Pfam" id="PF00035">
    <property type="entry name" value="dsrm"/>
    <property type="match status" value="1"/>
</dbReference>
<evidence type="ECO:0000313" key="4">
    <source>
        <dbReference type="Proteomes" id="UP001434883"/>
    </source>
</evidence>
<comment type="caution">
    <text evidence="3">The sequence shown here is derived from an EMBL/GenBank/DDBJ whole genome shotgun (WGS) entry which is preliminary data.</text>
</comment>
<reference evidence="3 4" key="1">
    <citation type="submission" date="2021-06" db="EMBL/GenBank/DDBJ databases">
        <authorList>
            <person name="Palmer J.M."/>
        </authorList>
    </citation>
    <scope>NUCLEOTIDE SEQUENCE [LARGE SCALE GENOMIC DNA]</scope>
    <source>
        <strain evidence="3 4">XC_2019</strain>
        <tissue evidence="3">Muscle</tissue>
    </source>
</reference>
<keyword evidence="4" id="KW-1185">Reference proteome</keyword>
<dbReference type="SMART" id="SM00358">
    <property type="entry name" value="DSRM"/>
    <property type="match status" value="1"/>
</dbReference>
<dbReference type="SUPFAM" id="SSF54768">
    <property type="entry name" value="dsRNA-binding domain-like"/>
    <property type="match status" value="2"/>
</dbReference>
<proteinExistence type="predicted"/>